<dbReference type="AlphaFoldDB" id="A0AAV4D866"/>
<evidence type="ECO:0000313" key="3">
    <source>
        <dbReference type="Proteomes" id="UP000735302"/>
    </source>
</evidence>
<protein>
    <submittedName>
        <fullName evidence="2">Uncharacterized protein</fullName>
    </submittedName>
</protein>
<sequence>MQMLRYRYDYLNNRPRDFTTAVFNTFSYNYNIGGIAHTTSLVNSNNNTSSHDNATTALNLYSSSSSSKVQSPSEEYLQTNGRGSRIVTSGR</sequence>
<gene>
    <name evidence="2" type="ORF">PoB_006682000</name>
</gene>
<name>A0AAV4D866_9GAST</name>
<feature type="region of interest" description="Disordered" evidence="1">
    <location>
        <begin position="61"/>
        <end position="91"/>
    </location>
</feature>
<dbReference type="EMBL" id="BLXT01007613">
    <property type="protein sequence ID" value="GFO40315.1"/>
    <property type="molecule type" value="Genomic_DNA"/>
</dbReference>
<proteinExistence type="predicted"/>
<feature type="compositionally biased region" description="Low complexity" evidence="1">
    <location>
        <begin position="62"/>
        <end position="73"/>
    </location>
</feature>
<feature type="compositionally biased region" description="Polar residues" evidence="1">
    <location>
        <begin position="76"/>
        <end position="91"/>
    </location>
</feature>
<keyword evidence="3" id="KW-1185">Reference proteome</keyword>
<reference evidence="2 3" key="1">
    <citation type="journal article" date="2021" name="Elife">
        <title>Chloroplast acquisition without the gene transfer in kleptoplastic sea slugs, Plakobranchus ocellatus.</title>
        <authorList>
            <person name="Maeda T."/>
            <person name="Takahashi S."/>
            <person name="Yoshida T."/>
            <person name="Shimamura S."/>
            <person name="Takaki Y."/>
            <person name="Nagai Y."/>
            <person name="Toyoda A."/>
            <person name="Suzuki Y."/>
            <person name="Arimoto A."/>
            <person name="Ishii H."/>
            <person name="Satoh N."/>
            <person name="Nishiyama T."/>
            <person name="Hasebe M."/>
            <person name="Maruyama T."/>
            <person name="Minagawa J."/>
            <person name="Obokata J."/>
            <person name="Shigenobu S."/>
        </authorList>
    </citation>
    <scope>NUCLEOTIDE SEQUENCE [LARGE SCALE GENOMIC DNA]</scope>
</reference>
<dbReference type="Proteomes" id="UP000735302">
    <property type="component" value="Unassembled WGS sequence"/>
</dbReference>
<organism evidence="2 3">
    <name type="scientific">Plakobranchus ocellatus</name>
    <dbReference type="NCBI Taxonomy" id="259542"/>
    <lineage>
        <taxon>Eukaryota</taxon>
        <taxon>Metazoa</taxon>
        <taxon>Spiralia</taxon>
        <taxon>Lophotrochozoa</taxon>
        <taxon>Mollusca</taxon>
        <taxon>Gastropoda</taxon>
        <taxon>Heterobranchia</taxon>
        <taxon>Euthyneura</taxon>
        <taxon>Panpulmonata</taxon>
        <taxon>Sacoglossa</taxon>
        <taxon>Placobranchoidea</taxon>
        <taxon>Plakobranchidae</taxon>
        <taxon>Plakobranchus</taxon>
    </lineage>
</organism>
<evidence type="ECO:0000256" key="1">
    <source>
        <dbReference type="SAM" id="MobiDB-lite"/>
    </source>
</evidence>
<comment type="caution">
    <text evidence="2">The sequence shown here is derived from an EMBL/GenBank/DDBJ whole genome shotgun (WGS) entry which is preliminary data.</text>
</comment>
<evidence type="ECO:0000313" key="2">
    <source>
        <dbReference type="EMBL" id="GFO40315.1"/>
    </source>
</evidence>
<accession>A0AAV4D866</accession>